<reference evidence="2" key="1">
    <citation type="journal article" date="2021" name="Nat. Commun.">
        <title>Genetic determinants of endophytism in the Arabidopsis root mycobiome.</title>
        <authorList>
            <person name="Mesny F."/>
            <person name="Miyauchi S."/>
            <person name="Thiergart T."/>
            <person name="Pickel B."/>
            <person name="Atanasova L."/>
            <person name="Karlsson M."/>
            <person name="Huettel B."/>
            <person name="Barry K.W."/>
            <person name="Haridas S."/>
            <person name="Chen C."/>
            <person name="Bauer D."/>
            <person name="Andreopoulos W."/>
            <person name="Pangilinan J."/>
            <person name="LaButti K."/>
            <person name="Riley R."/>
            <person name="Lipzen A."/>
            <person name="Clum A."/>
            <person name="Drula E."/>
            <person name="Henrissat B."/>
            <person name="Kohler A."/>
            <person name="Grigoriev I.V."/>
            <person name="Martin F.M."/>
            <person name="Hacquard S."/>
        </authorList>
    </citation>
    <scope>NUCLEOTIDE SEQUENCE</scope>
    <source>
        <strain evidence="2">MPI-CAGE-CH-0230</strain>
    </source>
</reference>
<evidence type="ECO:0000313" key="2">
    <source>
        <dbReference type="EMBL" id="KAH7010818.1"/>
    </source>
</evidence>
<protein>
    <submittedName>
        <fullName evidence="2">Uncharacterized protein</fullName>
    </submittedName>
</protein>
<gene>
    <name evidence="2" type="ORF">B0I36DRAFT_356430</name>
</gene>
<evidence type="ECO:0000256" key="1">
    <source>
        <dbReference type="SAM" id="MobiDB-lite"/>
    </source>
</evidence>
<sequence>MYRWAETVGPGETQSTKTTASSSDAASDVQPEAESSSSNSGSTASGSSAGSSNGRPGSAAQSSRSSSSSGDDGNIKTDVHVAQPPSRSDSGSSLAKPTDEDAIMNDTLLPATDGFGASWLDPNAWSGAGMLEDLGPASQLDFSSVLEHSIDPNIAPQDVDIDYFNHQQHPSRWRERSGSAFCGSTSSLPDLPGDHATGISQLSQLTMRLAQLYQSNETLNETVRMSYRRGSVGHDGYVRSPLVDDGVFKLVSAWLSDLSSKATPRTSFDPPAPPVGSTDVLGAVLCGVFTASGDLLEILRSLMPPSDPWSAPPAHNCSMSSDFNSLATAPNGATAQPKPQPHQKHYVQTASVSSQATIKNPVIRHLLMACHTMLLTIYDFVLIALESDADLCGLNTPSLSSSPADLMLGTSLGSTRSSSNGGFGLGGGPCGGIAPLSDIRLVMVLQLCSYLINRQHQSMTTYLSAVSALTDGQYPSSSPMMSSSASWQQMSIDGDRESVTQLMSNVQARMSQLLRTLGV</sequence>
<dbReference type="GeneID" id="70187177"/>
<accession>A0A9P9BI98</accession>
<feature type="compositionally biased region" description="Polar residues" evidence="1">
    <location>
        <begin position="85"/>
        <end position="95"/>
    </location>
</feature>
<dbReference type="RefSeq" id="XP_046004303.1">
    <property type="nucleotide sequence ID" value="XM_046157631.1"/>
</dbReference>
<feature type="region of interest" description="Disordered" evidence="1">
    <location>
        <begin position="1"/>
        <end position="98"/>
    </location>
</feature>
<dbReference type="EMBL" id="JAGTJQ010000016">
    <property type="protein sequence ID" value="KAH7010818.1"/>
    <property type="molecule type" value="Genomic_DNA"/>
</dbReference>
<proteinExistence type="predicted"/>
<dbReference type="Proteomes" id="UP000756346">
    <property type="component" value="Unassembled WGS sequence"/>
</dbReference>
<name>A0A9P9BI98_9PEZI</name>
<dbReference type="AlphaFoldDB" id="A0A9P9BI98"/>
<keyword evidence="3" id="KW-1185">Reference proteome</keyword>
<comment type="caution">
    <text evidence="2">The sequence shown here is derived from an EMBL/GenBank/DDBJ whole genome shotgun (WGS) entry which is preliminary data.</text>
</comment>
<evidence type="ECO:0000313" key="3">
    <source>
        <dbReference type="Proteomes" id="UP000756346"/>
    </source>
</evidence>
<organism evidence="2 3">
    <name type="scientific">Microdochium trichocladiopsis</name>
    <dbReference type="NCBI Taxonomy" id="1682393"/>
    <lineage>
        <taxon>Eukaryota</taxon>
        <taxon>Fungi</taxon>
        <taxon>Dikarya</taxon>
        <taxon>Ascomycota</taxon>
        <taxon>Pezizomycotina</taxon>
        <taxon>Sordariomycetes</taxon>
        <taxon>Xylariomycetidae</taxon>
        <taxon>Xylariales</taxon>
        <taxon>Microdochiaceae</taxon>
        <taxon>Microdochium</taxon>
    </lineage>
</organism>
<dbReference type="OrthoDB" id="4330117at2759"/>
<feature type="compositionally biased region" description="Low complexity" evidence="1">
    <location>
        <begin position="15"/>
        <end position="69"/>
    </location>
</feature>